<feature type="compositionally biased region" description="Low complexity" evidence="2">
    <location>
        <begin position="310"/>
        <end position="321"/>
    </location>
</feature>
<feature type="domain" description="Peptidase M16 N-terminal" evidence="3">
    <location>
        <begin position="564"/>
        <end position="684"/>
    </location>
</feature>
<accession>A0AB37ULZ3</accession>
<dbReference type="InterPro" id="IPR011765">
    <property type="entry name" value="Pept_M16_N"/>
</dbReference>
<feature type="domain" description="Peptidase M16 N-terminal" evidence="3">
    <location>
        <begin position="70"/>
        <end position="215"/>
    </location>
</feature>
<sequence>MRIFTYLRRHRLFVIPFTLCLSGVLFLANGITLSFPAAADSQRPAATVTRSPLSVTEDVRKTILENGLTILTKEVHTAPVVSVQVWYKVGSRNEAPGVNGIAHQLEHMLFKGTTTRPIQFGRLFSALGSESNAFTSFDQTAYFGTVERNKLKALLELEADRMQNALINDEQLASEKRVVISELQGYENSPTYRLDRAVRRAAFPNSPYGLPVGGTKADVEKFTAEKVRDYYNRFYSPDNATLIVVGDFDTAPTLKAVKEVFGKVPDRVKGTGVGSRESGVGGQGGTRGPHDRREWGLGGQGGQGGQGGINSSSAPSARSNSKPIVLKEPGAAATLQVVYPLPDANHPDVPALDAMDYILTEGRSSRLYQALVESGLASAAGGGTANMMAGGWYELSATAAPGQQLDKIEAVQEQAIANLRNKGVTPEELNRAKAQLKATIILSNRDISSQATQLGYSQTTAGDYRYIDRYLAALDKVTVDDVKRVANTYLATEKRTVGKFEPTQIAGQPGGAGAGTGQTAESFNLGPPVDPAEVAKYLPSVDVAATPKARRLPEEITLDNGLQVLLLPDSSTPTVTLSGYIKAGTEFDPNQSGGLASMTADNLMNGTKNQNALQLAKALEDRGASLGFSANREGVEIGGYSLKTDLPVVIQTMADVVQNATFPDRELELSRQRALTQLKIDLDNPGRVAQRKFQQTIYPANHPFHTFPTKESLQSIDRQQVVEFYQTHYRPDQTILTLLGDFDPKAVRSLLTQQLAKWQGTGKPPTIAYPDVSLPAKVKQFNPIMPGKTQSITILGYRGIDRKDPRYYTSLVLNQILGGDTLSSRLGTEIRDRQGLTYGIYSAFQAGRHAGPFAIRMQTDPTDAQKAIASARKLMQQIQTQGVKAEEVEAAKRSLTSSYTVSLASPDALASTILMNAVFGLGEAELRDFPQKIQAVTLEKVNLAAKELLQPDKLAIVTAGPGSATAQGK</sequence>
<organism evidence="5 6">
    <name type="scientific">Chroococcidiopsis cubana SAG 39.79</name>
    <dbReference type="NCBI Taxonomy" id="388085"/>
    <lineage>
        <taxon>Bacteria</taxon>
        <taxon>Bacillati</taxon>
        <taxon>Cyanobacteriota</taxon>
        <taxon>Cyanophyceae</taxon>
        <taxon>Chroococcidiopsidales</taxon>
        <taxon>Chroococcidiopsidaceae</taxon>
        <taxon>Chroococcidiopsis</taxon>
    </lineage>
</organism>
<feature type="compositionally biased region" description="Gly residues" evidence="2">
    <location>
        <begin position="296"/>
        <end position="308"/>
    </location>
</feature>
<dbReference type="Pfam" id="PF00675">
    <property type="entry name" value="Peptidase_M16"/>
    <property type="match status" value="2"/>
</dbReference>
<evidence type="ECO:0000256" key="2">
    <source>
        <dbReference type="SAM" id="MobiDB-lite"/>
    </source>
</evidence>
<dbReference type="InterPro" id="IPR011249">
    <property type="entry name" value="Metalloenz_LuxS/M16"/>
</dbReference>
<dbReference type="PANTHER" id="PTHR11851:SF49">
    <property type="entry name" value="MITOCHONDRIAL-PROCESSING PEPTIDASE SUBUNIT ALPHA"/>
    <property type="match status" value="1"/>
</dbReference>
<dbReference type="InterPro" id="IPR050361">
    <property type="entry name" value="MPP/UQCRC_Complex"/>
</dbReference>
<dbReference type="Pfam" id="PF05193">
    <property type="entry name" value="Peptidase_M16_C"/>
    <property type="match status" value="2"/>
</dbReference>
<dbReference type="Gene3D" id="3.30.830.10">
    <property type="entry name" value="Metalloenzyme, LuxS/M16 peptidase-like"/>
    <property type="match status" value="4"/>
</dbReference>
<dbReference type="InterPro" id="IPR007863">
    <property type="entry name" value="Peptidase_M16_C"/>
</dbReference>
<keyword evidence="6" id="KW-1185">Reference proteome</keyword>
<dbReference type="PANTHER" id="PTHR11851">
    <property type="entry name" value="METALLOPROTEASE"/>
    <property type="match status" value="1"/>
</dbReference>
<feature type="domain" description="Peptidase M16 C-terminal" evidence="4">
    <location>
        <begin position="715"/>
        <end position="895"/>
    </location>
</feature>
<dbReference type="RefSeq" id="WP_127023012.1">
    <property type="nucleotide sequence ID" value="NZ_RSCK01000014.1"/>
</dbReference>
<protein>
    <submittedName>
        <fullName evidence="5">Peptidase M16</fullName>
    </submittedName>
</protein>
<gene>
    <name evidence="5" type="ORF">DSM107010_22390</name>
</gene>
<feature type="region of interest" description="Disordered" evidence="2">
    <location>
        <begin position="267"/>
        <end position="322"/>
    </location>
</feature>
<evidence type="ECO:0000313" key="5">
    <source>
        <dbReference type="EMBL" id="RUT12438.1"/>
    </source>
</evidence>
<dbReference type="GO" id="GO:0046872">
    <property type="term" value="F:metal ion binding"/>
    <property type="evidence" value="ECO:0007669"/>
    <property type="project" value="InterPro"/>
</dbReference>
<feature type="domain" description="Peptidase M16 C-terminal" evidence="4">
    <location>
        <begin position="221"/>
        <end position="436"/>
    </location>
</feature>
<reference evidence="5 6" key="1">
    <citation type="journal article" date="2019" name="Genome Biol. Evol.">
        <title>Day and night: Metabolic profiles and evolutionary relationships of six axenic non-marine cyanobacteria.</title>
        <authorList>
            <person name="Will S.E."/>
            <person name="Henke P."/>
            <person name="Boedeker C."/>
            <person name="Huang S."/>
            <person name="Brinkmann H."/>
            <person name="Rohde M."/>
            <person name="Jarek M."/>
            <person name="Friedl T."/>
            <person name="Seufert S."/>
            <person name="Schumacher M."/>
            <person name="Overmann J."/>
            <person name="Neumann-Schaal M."/>
            <person name="Petersen J."/>
        </authorList>
    </citation>
    <scope>NUCLEOTIDE SEQUENCE [LARGE SCALE GENOMIC DNA]</scope>
    <source>
        <strain evidence="5 6">SAG 39.79</strain>
    </source>
</reference>
<dbReference type="Proteomes" id="UP000282574">
    <property type="component" value="Unassembled WGS sequence"/>
</dbReference>
<dbReference type="SUPFAM" id="SSF63411">
    <property type="entry name" value="LuxS/MPP-like metallohydrolase"/>
    <property type="match status" value="4"/>
</dbReference>
<dbReference type="EMBL" id="RSCK01000014">
    <property type="protein sequence ID" value="RUT12438.1"/>
    <property type="molecule type" value="Genomic_DNA"/>
</dbReference>
<evidence type="ECO:0000256" key="1">
    <source>
        <dbReference type="ARBA" id="ARBA00007261"/>
    </source>
</evidence>
<evidence type="ECO:0000259" key="4">
    <source>
        <dbReference type="Pfam" id="PF05193"/>
    </source>
</evidence>
<evidence type="ECO:0000259" key="3">
    <source>
        <dbReference type="Pfam" id="PF00675"/>
    </source>
</evidence>
<dbReference type="AlphaFoldDB" id="A0AB37ULZ3"/>
<comment type="similarity">
    <text evidence="1">Belongs to the peptidase M16 family.</text>
</comment>
<proteinExistence type="inferred from homology"/>
<comment type="caution">
    <text evidence="5">The sequence shown here is derived from an EMBL/GenBank/DDBJ whole genome shotgun (WGS) entry which is preliminary data.</text>
</comment>
<name>A0AB37ULZ3_9CYAN</name>
<evidence type="ECO:0000313" key="6">
    <source>
        <dbReference type="Proteomes" id="UP000282574"/>
    </source>
</evidence>